<sequence>MEKRPMFKVTNKIYLVAKVGRYVVSTVVKVFSLDKSIEHQQIRGNSVSSSVNN</sequence>
<accession>U9TB45</accession>
<dbReference type="AlphaFoldDB" id="U9TB45"/>
<dbReference type="EMBL" id="KI293095">
    <property type="protein sequence ID" value="ESA05380.1"/>
    <property type="molecule type" value="Genomic_DNA"/>
</dbReference>
<gene>
    <name evidence="1" type="ORF">GLOINDRAFT_35599</name>
</gene>
<protein>
    <submittedName>
        <fullName evidence="1">Uncharacterized protein</fullName>
    </submittedName>
</protein>
<reference evidence="1" key="1">
    <citation type="submission" date="2013-07" db="EMBL/GenBank/DDBJ databases">
        <title>The genome of an arbuscular mycorrhizal fungus provides insights into the evolution of the oldest plant symbiosis.</title>
        <authorList>
            <consortium name="DOE Joint Genome Institute"/>
            <person name="Tisserant E."/>
            <person name="Malbreil M."/>
            <person name="Kuo A."/>
            <person name="Kohler A."/>
            <person name="Symeonidi A."/>
            <person name="Balestrini R."/>
            <person name="Charron P."/>
            <person name="Duensing N."/>
            <person name="Frei-dit-Frey N."/>
            <person name="Gianinazzi-Pearson V."/>
            <person name="Gilbert B."/>
            <person name="Handa Y."/>
            <person name="Hijri M."/>
            <person name="Kaul R."/>
            <person name="Kawaguchi M."/>
            <person name="Krajinski F."/>
            <person name="Lammers P."/>
            <person name="Lapierre D."/>
            <person name="Masclaux F.G."/>
            <person name="Murat C."/>
            <person name="Morin E."/>
            <person name="Ndikumana S."/>
            <person name="Pagni M."/>
            <person name="Petitpierre D."/>
            <person name="Requena N."/>
            <person name="Rosikiewicz P."/>
            <person name="Riley R."/>
            <person name="Saito K."/>
            <person name="San Clemente H."/>
            <person name="Shapiro H."/>
            <person name="van Tuinen D."/>
            <person name="Becard G."/>
            <person name="Bonfante P."/>
            <person name="Paszkowski U."/>
            <person name="Shachar-Hill Y."/>
            <person name="Young J.P."/>
            <person name="Sanders I.R."/>
            <person name="Henrissat B."/>
            <person name="Rensing S.A."/>
            <person name="Grigoriev I.V."/>
            <person name="Corradi N."/>
            <person name="Roux C."/>
            <person name="Martin F."/>
        </authorList>
    </citation>
    <scope>NUCLEOTIDE SEQUENCE</scope>
    <source>
        <strain evidence="1">DAOM 197198</strain>
    </source>
</reference>
<evidence type="ECO:0000313" key="1">
    <source>
        <dbReference type="EMBL" id="ESA05380.1"/>
    </source>
</evidence>
<dbReference type="HOGENOM" id="CLU_3069888_0_0_1"/>
<organism evidence="1">
    <name type="scientific">Rhizophagus irregularis (strain DAOM 181602 / DAOM 197198 / MUCL 43194)</name>
    <name type="common">Arbuscular mycorrhizal fungus</name>
    <name type="synonym">Glomus intraradices</name>
    <dbReference type="NCBI Taxonomy" id="747089"/>
    <lineage>
        <taxon>Eukaryota</taxon>
        <taxon>Fungi</taxon>
        <taxon>Fungi incertae sedis</taxon>
        <taxon>Mucoromycota</taxon>
        <taxon>Glomeromycotina</taxon>
        <taxon>Glomeromycetes</taxon>
        <taxon>Glomerales</taxon>
        <taxon>Glomeraceae</taxon>
        <taxon>Rhizophagus</taxon>
    </lineage>
</organism>
<name>U9TB45_RHIID</name>
<proteinExistence type="predicted"/>